<dbReference type="Pfam" id="PF13103">
    <property type="entry name" value="TonB_2"/>
    <property type="match status" value="1"/>
</dbReference>
<name>A0A9D8PZE4_9GAMM</name>
<evidence type="ECO:0000313" key="3">
    <source>
        <dbReference type="Proteomes" id="UP000664815"/>
    </source>
</evidence>
<dbReference type="AlphaFoldDB" id="A0A9D8PZE4"/>
<evidence type="ECO:0000313" key="2">
    <source>
        <dbReference type="EMBL" id="MBN8797741.1"/>
    </source>
</evidence>
<dbReference type="SUPFAM" id="SSF74653">
    <property type="entry name" value="TolA/TonB C-terminal domain"/>
    <property type="match status" value="1"/>
</dbReference>
<dbReference type="Gene3D" id="3.30.1150.10">
    <property type="match status" value="1"/>
</dbReference>
<dbReference type="Proteomes" id="UP000664815">
    <property type="component" value="Unassembled WGS sequence"/>
</dbReference>
<dbReference type="NCBIfam" id="TIGR02794">
    <property type="entry name" value="tolA_full"/>
    <property type="match status" value="1"/>
</dbReference>
<dbReference type="InterPro" id="IPR014161">
    <property type="entry name" value="Tol-Pal_TolA"/>
</dbReference>
<feature type="compositionally biased region" description="Low complexity" evidence="1">
    <location>
        <begin position="75"/>
        <end position="94"/>
    </location>
</feature>
<feature type="compositionally biased region" description="Basic and acidic residues" evidence="1">
    <location>
        <begin position="1"/>
        <end position="74"/>
    </location>
</feature>
<organism evidence="2 3">
    <name type="scientific">Stenotrophomonas nitritireducens</name>
    <dbReference type="NCBI Taxonomy" id="83617"/>
    <lineage>
        <taxon>Bacteria</taxon>
        <taxon>Pseudomonadati</taxon>
        <taxon>Pseudomonadota</taxon>
        <taxon>Gammaproteobacteria</taxon>
        <taxon>Lysobacterales</taxon>
        <taxon>Lysobacteraceae</taxon>
        <taxon>Stenotrophomonas</taxon>
    </lineage>
</organism>
<sequence>KRVEEAEQKLRLAKQQEEADRQKKLADEQRKANEAKAEQERQQKIAEIRRKREQAERELKLAEQRQRQVADARARAQAAASSASPASGTPQASPGQGGTSNDLTAKYAAAIQQAVLNQWVRPDTIPRGQRCRLTIRQLHGGEVVDVQFAAGCPYDDAGRRSVEAAVLRAQPLPYRGFESVFQRTLNFTFEAQDR</sequence>
<dbReference type="GO" id="GO:0019534">
    <property type="term" value="F:toxin transmembrane transporter activity"/>
    <property type="evidence" value="ECO:0007669"/>
    <property type="project" value="InterPro"/>
</dbReference>
<feature type="region of interest" description="Disordered" evidence="1">
    <location>
        <begin position="1"/>
        <end position="101"/>
    </location>
</feature>
<dbReference type="GO" id="GO:0043213">
    <property type="term" value="P:bacteriocin transport"/>
    <property type="evidence" value="ECO:0007669"/>
    <property type="project" value="InterPro"/>
</dbReference>
<comment type="caution">
    <text evidence="2">The sequence shown here is derived from an EMBL/GenBank/DDBJ whole genome shotgun (WGS) entry which is preliminary data.</text>
</comment>
<dbReference type="GO" id="GO:0016020">
    <property type="term" value="C:membrane"/>
    <property type="evidence" value="ECO:0007669"/>
    <property type="project" value="InterPro"/>
</dbReference>
<gene>
    <name evidence="2" type="primary">tolA</name>
    <name evidence="2" type="ORF">J0H45_00020</name>
</gene>
<reference evidence="2" key="1">
    <citation type="submission" date="2021-02" db="EMBL/GenBank/DDBJ databases">
        <title>Thiocyanate and organic carbon inputs drive convergent selection for specific autotrophic Afipia and Thiobacillus strains within complex microbiomes.</title>
        <authorList>
            <person name="Huddy R.J."/>
            <person name="Sachdeva R."/>
            <person name="Kadzinga F."/>
            <person name="Kantor R.S."/>
            <person name="Harrison S.T.L."/>
            <person name="Banfield J.F."/>
        </authorList>
    </citation>
    <scope>NUCLEOTIDE SEQUENCE</scope>
    <source>
        <strain evidence="2">SCN18_10_11_15_R1_P_69_7</strain>
    </source>
</reference>
<accession>A0A9D8PZE4</accession>
<proteinExistence type="predicted"/>
<dbReference type="EMBL" id="JAFKMG010000003">
    <property type="protein sequence ID" value="MBN8797741.1"/>
    <property type="molecule type" value="Genomic_DNA"/>
</dbReference>
<protein>
    <submittedName>
        <fullName evidence="2">Cell envelope integrity protein TolA</fullName>
    </submittedName>
</protein>
<feature type="non-terminal residue" evidence="2">
    <location>
        <position position="1"/>
    </location>
</feature>
<evidence type="ECO:0000256" key="1">
    <source>
        <dbReference type="SAM" id="MobiDB-lite"/>
    </source>
</evidence>